<comment type="subcellular location">
    <subcellularLocation>
        <location evidence="8">Cell junction</location>
        <location evidence="8">Tight junction</location>
    </subcellularLocation>
    <subcellularLocation>
        <location evidence="8">Cell membrane</location>
        <topology evidence="8">Multi-pass membrane protein</topology>
    </subcellularLocation>
</comment>
<dbReference type="OrthoDB" id="8895943at2759"/>
<feature type="transmembrane region" description="Helical" evidence="8">
    <location>
        <begin position="186"/>
        <end position="204"/>
    </location>
</feature>
<keyword evidence="7 8" id="KW-0472">Membrane</keyword>
<keyword evidence="4 8" id="KW-0812">Transmembrane</keyword>
<dbReference type="Gene3D" id="1.20.140.150">
    <property type="match status" value="1"/>
</dbReference>
<keyword evidence="3 8" id="KW-1003">Cell membrane</keyword>
<keyword evidence="6 8" id="KW-1133">Transmembrane helix</keyword>
<evidence type="ECO:0000256" key="5">
    <source>
        <dbReference type="ARBA" id="ARBA00022949"/>
    </source>
</evidence>
<keyword evidence="10" id="KW-1185">Reference proteome</keyword>
<dbReference type="InterPro" id="IPR019372">
    <property type="entry name" value="LHFPL"/>
</dbReference>
<evidence type="ECO:0000256" key="7">
    <source>
        <dbReference type="ARBA" id="ARBA00023136"/>
    </source>
</evidence>
<dbReference type="PROSITE" id="PS01346">
    <property type="entry name" value="CLAUDIN"/>
    <property type="match status" value="1"/>
</dbReference>
<feature type="transmembrane region" description="Helical" evidence="8">
    <location>
        <begin position="81"/>
        <end position="106"/>
    </location>
</feature>
<dbReference type="Pfam" id="PF10242">
    <property type="entry name" value="L_HMGIC_fpl"/>
    <property type="match status" value="1"/>
</dbReference>
<dbReference type="InterPro" id="IPR006187">
    <property type="entry name" value="Claudin"/>
</dbReference>
<name>E4WYS8_OIKDI</name>
<evidence type="ECO:0000313" key="9">
    <source>
        <dbReference type="EMBL" id="CBY22843.1"/>
    </source>
</evidence>
<organism evidence="9">
    <name type="scientific">Oikopleura dioica</name>
    <name type="common">Tunicate</name>
    <dbReference type="NCBI Taxonomy" id="34765"/>
    <lineage>
        <taxon>Eukaryota</taxon>
        <taxon>Metazoa</taxon>
        <taxon>Chordata</taxon>
        <taxon>Tunicata</taxon>
        <taxon>Appendicularia</taxon>
        <taxon>Copelata</taxon>
        <taxon>Oikopleuridae</taxon>
        <taxon>Oikopleura</taxon>
    </lineage>
</organism>
<evidence type="ECO:0000256" key="6">
    <source>
        <dbReference type="ARBA" id="ARBA00022989"/>
    </source>
</evidence>
<evidence type="ECO:0000256" key="3">
    <source>
        <dbReference type="ARBA" id="ARBA00022475"/>
    </source>
</evidence>
<dbReference type="GO" id="GO:0005886">
    <property type="term" value="C:plasma membrane"/>
    <property type="evidence" value="ECO:0007669"/>
    <property type="project" value="UniProtKB-SubCell"/>
</dbReference>
<evidence type="ECO:0000256" key="4">
    <source>
        <dbReference type="ARBA" id="ARBA00022692"/>
    </source>
</evidence>
<comment type="function">
    <text evidence="8">Claudins function as major constituents of the tight junction complexes that regulate the permeability of epithelia.</text>
</comment>
<evidence type="ECO:0000256" key="2">
    <source>
        <dbReference type="ARBA" id="ARBA00022427"/>
    </source>
</evidence>
<proteinExistence type="inferred from homology"/>
<protein>
    <recommendedName>
        <fullName evidence="8">Claudin</fullName>
    </recommendedName>
</protein>
<dbReference type="InterPro" id="IPR017974">
    <property type="entry name" value="Claudin_CS"/>
</dbReference>
<keyword evidence="2 8" id="KW-0796">Tight junction</keyword>
<evidence type="ECO:0000313" key="10">
    <source>
        <dbReference type="Proteomes" id="UP000001307"/>
    </source>
</evidence>
<sequence length="236" mass="25862">MSQLLNIGTVLCFLYALLTLVILFDPQWQRENVAGNVRENRRETIGLWQRCHYLSSGNRDCDYFDNLLICVPGYWVAARVFAIFATISGFLALGMSFAGLSCVNCVSDSNTKTKISRIAAMLFAFSAVCLGVGVTWFSAVVYREFSVGRMAMYGGGMGMGYGNPQCATTQSEYYLSQGGVFGRDAWIGWINTVIGIIGAVLMFCGSSATEDDDMYNDGTMNNNGYNYGKPSAGEYL</sequence>
<evidence type="ECO:0000256" key="1">
    <source>
        <dbReference type="ARBA" id="ARBA00008295"/>
    </source>
</evidence>
<dbReference type="Proteomes" id="UP000001307">
    <property type="component" value="Unassembled WGS sequence"/>
</dbReference>
<dbReference type="InParanoid" id="E4WYS8"/>
<gene>
    <name evidence="9" type="ORF">GSOID_T00013618001</name>
</gene>
<dbReference type="PANTHER" id="PTHR12002">
    <property type="entry name" value="CLAUDIN"/>
    <property type="match status" value="1"/>
</dbReference>
<dbReference type="GO" id="GO:0005923">
    <property type="term" value="C:bicellular tight junction"/>
    <property type="evidence" value="ECO:0007669"/>
    <property type="project" value="UniProtKB-SubCell"/>
</dbReference>
<reference evidence="9" key="1">
    <citation type="journal article" date="2010" name="Science">
        <title>Plasticity of animal genome architecture unmasked by rapid evolution of a pelagic tunicate.</title>
        <authorList>
            <person name="Denoeud F."/>
            <person name="Henriet S."/>
            <person name="Mungpakdee S."/>
            <person name="Aury J.M."/>
            <person name="Da Silva C."/>
            <person name="Brinkmann H."/>
            <person name="Mikhaleva J."/>
            <person name="Olsen L.C."/>
            <person name="Jubin C."/>
            <person name="Canestro C."/>
            <person name="Bouquet J.M."/>
            <person name="Danks G."/>
            <person name="Poulain J."/>
            <person name="Campsteijn C."/>
            <person name="Adamski M."/>
            <person name="Cross I."/>
            <person name="Yadetie F."/>
            <person name="Muffato M."/>
            <person name="Louis A."/>
            <person name="Butcher S."/>
            <person name="Tsagkogeorga G."/>
            <person name="Konrad A."/>
            <person name="Singh S."/>
            <person name="Jensen M.F."/>
            <person name="Cong E.H."/>
            <person name="Eikeseth-Otteraa H."/>
            <person name="Noel B."/>
            <person name="Anthouard V."/>
            <person name="Porcel B.M."/>
            <person name="Kachouri-Lafond R."/>
            <person name="Nishino A."/>
            <person name="Ugolini M."/>
            <person name="Chourrout P."/>
            <person name="Nishida H."/>
            <person name="Aasland R."/>
            <person name="Huzurbazar S."/>
            <person name="Westhof E."/>
            <person name="Delsuc F."/>
            <person name="Lehrach H."/>
            <person name="Reinhardt R."/>
            <person name="Weissenbach J."/>
            <person name="Roy S.W."/>
            <person name="Artiguenave F."/>
            <person name="Postlethwait J.H."/>
            <person name="Manak J.R."/>
            <person name="Thompson E.M."/>
            <person name="Jaillon O."/>
            <person name="Du Pasquier L."/>
            <person name="Boudinot P."/>
            <person name="Liberles D.A."/>
            <person name="Volff J.N."/>
            <person name="Philippe H."/>
            <person name="Lenhard B."/>
            <person name="Roest Crollius H."/>
            <person name="Wincker P."/>
            <person name="Chourrout D."/>
        </authorList>
    </citation>
    <scope>NUCLEOTIDE SEQUENCE [LARGE SCALE GENOMIC DNA]</scope>
</reference>
<dbReference type="AlphaFoldDB" id="E4WYS8"/>
<dbReference type="EMBL" id="FN653019">
    <property type="protein sequence ID" value="CBY22843.1"/>
    <property type="molecule type" value="Genomic_DNA"/>
</dbReference>
<accession>E4WYS8</accession>
<feature type="transmembrane region" description="Helical" evidence="8">
    <location>
        <begin position="118"/>
        <end position="142"/>
    </location>
</feature>
<keyword evidence="5 8" id="KW-0965">Cell junction</keyword>
<evidence type="ECO:0000256" key="8">
    <source>
        <dbReference type="RuleBase" id="RU060637"/>
    </source>
</evidence>
<comment type="similarity">
    <text evidence="1 8">Belongs to the claudin family.</text>
</comment>
<feature type="transmembrane region" description="Helical" evidence="8">
    <location>
        <begin position="7"/>
        <end position="24"/>
    </location>
</feature>
<dbReference type="GO" id="GO:0005198">
    <property type="term" value="F:structural molecule activity"/>
    <property type="evidence" value="ECO:0007669"/>
    <property type="project" value="InterPro"/>
</dbReference>